<evidence type="ECO:0000313" key="3">
    <source>
        <dbReference type="Proteomes" id="UP000254869"/>
    </source>
</evidence>
<dbReference type="EMBL" id="QQBC01000013">
    <property type="protein sequence ID" value="RDI61637.1"/>
    <property type="molecule type" value="Genomic_DNA"/>
</dbReference>
<keyword evidence="1" id="KW-0812">Transmembrane</keyword>
<gene>
    <name evidence="2" type="ORF">DFR76_113138</name>
</gene>
<feature type="transmembrane region" description="Helical" evidence="1">
    <location>
        <begin position="21"/>
        <end position="42"/>
    </location>
</feature>
<dbReference type="Proteomes" id="UP000254869">
    <property type="component" value="Unassembled WGS sequence"/>
</dbReference>
<reference evidence="2 3" key="1">
    <citation type="submission" date="2018-07" db="EMBL/GenBank/DDBJ databases">
        <title>Genomic Encyclopedia of Type Strains, Phase IV (KMG-IV): sequencing the most valuable type-strain genomes for metagenomic binning, comparative biology and taxonomic classification.</title>
        <authorList>
            <person name="Goeker M."/>
        </authorList>
    </citation>
    <scope>NUCLEOTIDE SEQUENCE [LARGE SCALE GENOMIC DNA]</scope>
    <source>
        <strain evidence="2 3">DSM 44290</strain>
    </source>
</reference>
<evidence type="ECO:0000256" key="1">
    <source>
        <dbReference type="SAM" id="Phobius"/>
    </source>
</evidence>
<keyword evidence="1" id="KW-0472">Membrane</keyword>
<evidence type="ECO:0000313" key="2">
    <source>
        <dbReference type="EMBL" id="RDI61637.1"/>
    </source>
</evidence>
<dbReference type="AlphaFoldDB" id="A0A370HSY6"/>
<protein>
    <submittedName>
        <fullName evidence="2">Uncharacterized protein</fullName>
    </submittedName>
</protein>
<feature type="transmembrane region" description="Helical" evidence="1">
    <location>
        <begin position="48"/>
        <end position="67"/>
    </location>
</feature>
<comment type="caution">
    <text evidence="2">The sequence shown here is derived from an EMBL/GenBank/DDBJ whole genome shotgun (WGS) entry which is preliminary data.</text>
</comment>
<proteinExistence type="predicted"/>
<feature type="transmembrane region" description="Helical" evidence="1">
    <location>
        <begin position="79"/>
        <end position="99"/>
    </location>
</feature>
<keyword evidence="3" id="KW-1185">Reference proteome</keyword>
<dbReference type="STRING" id="1210086.GCA_001613105_05833"/>
<name>A0A370HSY6_9NOCA</name>
<sequence length="195" mass="19806">MRAPTGPDRTAEPRPRRGRTVVRGYLVGATIAALAIAAHGISGGGHPGSTGLTLLVSVASGIGALAGTLPAHTERARRAALVAALVGGQWVGHEALTALTGHQHESARAALPFASRLPFPVMPAAHALAALLCALLIAAAERLYSVVAQVCHAAVDRPGAPAAPAAALPRPITFSHPYRLLPDGRHGPRAPPLPV</sequence>
<organism evidence="2 3">
    <name type="scientific">Nocardia pseudobrasiliensis</name>
    <dbReference type="NCBI Taxonomy" id="45979"/>
    <lineage>
        <taxon>Bacteria</taxon>
        <taxon>Bacillati</taxon>
        <taxon>Actinomycetota</taxon>
        <taxon>Actinomycetes</taxon>
        <taxon>Mycobacteriales</taxon>
        <taxon>Nocardiaceae</taxon>
        <taxon>Nocardia</taxon>
    </lineage>
</organism>
<dbReference type="RefSeq" id="WP_147288085.1">
    <property type="nucleotide sequence ID" value="NZ_QQBC01000013.1"/>
</dbReference>
<accession>A0A370HSY6</accession>
<keyword evidence="1" id="KW-1133">Transmembrane helix</keyword>
<feature type="transmembrane region" description="Helical" evidence="1">
    <location>
        <begin position="119"/>
        <end position="139"/>
    </location>
</feature>